<dbReference type="CDD" id="cd01837">
    <property type="entry name" value="SGNH_plant_lipase_like"/>
    <property type="match status" value="1"/>
</dbReference>
<proteinExistence type="inferred from homology"/>
<dbReference type="InterPro" id="IPR035669">
    <property type="entry name" value="SGNH_plant_lipase-like"/>
</dbReference>
<dbReference type="SUPFAM" id="SSF52266">
    <property type="entry name" value="SGNH hydrolase"/>
    <property type="match status" value="1"/>
</dbReference>
<dbReference type="Gene3D" id="3.40.50.1110">
    <property type="entry name" value="SGNH hydrolase"/>
    <property type="match status" value="1"/>
</dbReference>
<evidence type="ECO:0000256" key="3">
    <source>
        <dbReference type="ARBA" id="ARBA00022963"/>
    </source>
</evidence>
<keyword evidence="3" id="KW-0442">Lipid degradation</keyword>
<keyword evidence="3" id="KW-0443">Lipid metabolism</keyword>
<evidence type="ECO:0000313" key="4">
    <source>
        <dbReference type="EMBL" id="MCD7452122.1"/>
    </source>
</evidence>
<dbReference type="EMBL" id="JACEIK010000195">
    <property type="protein sequence ID" value="MCD7452122.1"/>
    <property type="molecule type" value="Genomic_DNA"/>
</dbReference>
<gene>
    <name evidence="4" type="ORF">HAX54_015039</name>
</gene>
<reference evidence="4 5" key="1">
    <citation type="journal article" date="2021" name="BMC Genomics">
        <title>Datura genome reveals duplications of psychoactive alkaloid biosynthetic genes and high mutation rate following tissue culture.</title>
        <authorList>
            <person name="Rajewski A."/>
            <person name="Carter-House D."/>
            <person name="Stajich J."/>
            <person name="Litt A."/>
        </authorList>
    </citation>
    <scope>NUCLEOTIDE SEQUENCE [LARGE SCALE GENOMIC DNA]</scope>
    <source>
        <strain evidence="4">AR-01</strain>
    </source>
</reference>
<dbReference type="PANTHER" id="PTHR45648:SF106">
    <property type="entry name" value="ANTHER-SPECIFIC PROLINE-RICH PROTEIN APG"/>
    <property type="match status" value="1"/>
</dbReference>
<dbReference type="Proteomes" id="UP000823775">
    <property type="component" value="Unassembled WGS sequence"/>
</dbReference>
<dbReference type="InterPro" id="IPR001087">
    <property type="entry name" value="GDSL"/>
</dbReference>
<dbReference type="InterPro" id="IPR036514">
    <property type="entry name" value="SGNH_hydro_sf"/>
</dbReference>
<dbReference type="Pfam" id="PF00657">
    <property type="entry name" value="Lipase_GDSL"/>
    <property type="match status" value="1"/>
</dbReference>
<organism evidence="4 5">
    <name type="scientific">Datura stramonium</name>
    <name type="common">Jimsonweed</name>
    <name type="synonym">Common thornapple</name>
    <dbReference type="NCBI Taxonomy" id="4076"/>
    <lineage>
        <taxon>Eukaryota</taxon>
        <taxon>Viridiplantae</taxon>
        <taxon>Streptophyta</taxon>
        <taxon>Embryophyta</taxon>
        <taxon>Tracheophyta</taxon>
        <taxon>Spermatophyta</taxon>
        <taxon>Magnoliopsida</taxon>
        <taxon>eudicotyledons</taxon>
        <taxon>Gunneridae</taxon>
        <taxon>Pentapetalae</taxon>
        <taxon>asterids</taxon>
        <taxon>lamiids</taxon>
        <taxon>Solanales</taxon>
        <taxon>Solanaceae</taxon>
        <taxon>Solanoideae</taxon>
        <taxon>Datureae</taxon>
        <taxon>Datura</taxon>
    </lineage>
</organism>
<dbReference type="InterPro" id="IPR051058">
    <property type="entry name" value="GDSL_Est/Lipase"/>
</dbReference>
<dbReference type="PANTHER" id="PTHR45648">
    <property type="entry name" value="GDSL LIPASE/ACYLHYDROLASE FAMILY PROTEIN (AFU_ORTHOLOGUE AFUA_4G14700)"/>
    <property type="match status" value="1"/>
</dbReference>
<protein>
    <recommendedName>
        <fullName evidence="6">GDSL esterase/lipase</fullName>
    </recommendedName>
</protein>
<comment type="similarity">
    <text evidence="1">Belongs to the 'GDSL' lipolytic enzyme family.</text>
</comment>
<sequence>MFGDSLIDVGNNNYFATIIKANFPYNGHDYPGGKPTGRFCNGKNTADFLGKRALARSICLNFNSKALDLSQQVQFFSIVQQNLVKQLGGIDGAMKQLSKSLFVVVIGSNDIINYFKSDSKLPKNTAPQLYVDQMVSTLQGQLKQLHGLGGRKFVITAVGSVGCIPLLRYQSPNNSNECSQQANFWANKYNQQLQSMLQGLKAELNDINYSFIDTYSLLLDVIQNPATYGFSEVKAACCGFGRLRAKVPCTPVAIFCTNRSSHVFWDRYHPTEAADSLIINTTFDGTNKYVFPLNVKQLIAL</sequence>
<keyword evidence="5" id="KW-1185">Reference proteome</keyword>
<evidence type="ECO:0000256" key="1">
    <source>
        <dbReference type="ARBA" id="ARBA00008668"/>
    </source>
</evidence>
<keyword evidence="2" id="KW-0378">Hydrolase</keyword>
<name>A0ABS8RZT2_DATST</name>
<evidence type="ECO:0000313" key="5">
    <source>
        <dbReference type="Proteomes" id="UP000823775"/>
    </source>
</evidence>
<evidence type="ECO:0000256" key="2">
    <source>
        <dbReference type="ARBA" id="ARBA00022801"/>
    </source>
</evidence>
<accession>A0ABS8RZT2</accession>
<evidence type="ECO:0008006" key="6">
    <source>
        <dbReference type="Google" id="ProtNLM"/>
    </source>
</evidence>
<comment type="caution">
    <text evidence="4">The sequence shown here is derived from an EMBL/GenBank/DDBJ whole genome shotgun (WGS) entry which is preliminary data.</text>
</comment>